<dbReference type="Gene3D" id="1.10.418.10">
    <property type="entry name" value="Calponin-like domain"/>
    <property type="match status" value="1"/>
</dbReference>
<dbReference type="AlphaFoldDB" id="A0A0B7ADX1"/>
<feature type="non-terminal residue" evidence="2">
    <location>
        <position position="1"/>
    </location>
</feature>
<name>A0A0B7ADX1_9EUPU</name>
<dbReference type="InterPro" id="IPR036872">
    <property type="entry name" value="CH_dom_sf"/>
</dbReference>
<feature type="domain" description="Calponin-homology (CH)" evidence="1">
    <location>
        <begin position="13"/>
        <end position="113"/>
    </location>
</feature>
<accession>A0A0B7ADX1</accession>
<evidence type="ECO:0000313" key="2">
    <source>
        <dbReference type="EMBL" id="CEK79204.1"/>
    </source>
</evidence>
<dbReference type="EMBL" id="HACG01032339">
    <property type="protein sequence ID" value="CEK79204.1"/>
    <property type="molecule type" value="Transcribed_RNA"/>
</dbReference>
<evidence type="ECO:0000259" key="1">
    <source>
        <dbReference type="PROSITE" id="PS50021"/>
    </source>
</evidence>
<dbReference type="SUPFAM" id="SSF47576">
    <property type="entry name" value="Calponin-homology domain, CH-domain"/>
    <property type="match status" value="1"/>
</dbReference>
<feature type="non-terminal residue" evidence="2">
    <location>
        <position position="148"/>
    </location>
</feature>
<proteinExistence type="predicted"/>
<reference evidence="2" key="1">
    <citation type="submission" date="2014-12" db="EMBL/GenBank/DDBJ databases">
        <title>Insight into the proteome of Arion vulgaris.</title>
        <authorList>
            <person name="Aradska J."/>
            <person name="Bulat T."/>
            <person name="Smidak R."/>
            <person name="Sarate P."/>
            <person name="Gangsoo J."/>
            <person name="Sialana F."/>
            <person name="Bilban M."/>
            <person name="Lubec G."/>
        </authorList>
    </citation>
    <scope>NUCLEOTIDE SEQUENCE</scope>
    <source>
        <tissue evidence="2">Skin</tissue>
    </source>
</reference>
<dbReference type="PROSITE" id="PS50021">
    <property type="entry name" value="CH"/>
    <property type="match status" value="1"/>
</dbReference>
<gene>
    <name evidence="2" type="primary">ORF114182</name>
</gene>
<organism evidence="2">
    <name type="scientific">Arion vulgaris</name>
    <dbReference type="NCBI Taxonomy" id="1028688"/>
    <lineage>
        <taxon>Eukaryota</taxon>
        <taxon>Metazoa</taxon>
        <taxon>Spiralia</taxon>
        <taxon>Lophotrochozoa</taxon>
        <taxon>Mollusca</taxon>
        <taxon>Gastropoda</taxon>
        <taxon>Heterobranchia</taxon>
        <taxon>Euthyneura</taxon>
        <taxon>Panpulmonata</taxon>
        <taxon>Eupulmonata</taxon>
        <taxon>Stylommatophora</taxon>
        <taxon>Helicina</taxon>
        <taxon>Arionoidea</taxon>
        <taxon>Arionidae</taxon>
        <taxon>Arion</taxon>
    </lineage>
</organism>
<dbReference type="Pfam" id="PF00307">
    <property type="entry name" value="CH"/>
    <property type="match status" value="1"/>
</dbReference>
<sequence>GMTYLSYFMMVDSPGYFATRREIRTLLQQGTIDNFTTDWNDGHLLCTLVKSVGGDVVGWPALTRDHEQNLQHGIDGALRLGIEPIFTAKEMADPEVEHLGIMAYAAHFRHFKPVKIVQNKATMEGHFNDVFIKQEKHFVIHATEGTPH</sequence>
<dbReference type="InterPro" id="IPR001715">
    <property type="entry name" value="CH_dom"/>
</dbReference>
<protein>
    <recommendedName>
        <fullName evidence="1">Calponin-homology (CH) domain-containing protein</fullName>
    </recommendedName>
</protein>
<dbReference type="CDD" id="cd21185">
    <property type="entry name" value="CH_jitterbug-like_rpt3"/>
    <property type="match status" value="1"/>
</dbReference>